<dbReference type="Gene3D" id="2.30.29.30">
    <property type="entry name" value="Pleckstrin-homology domain (PH domain)/Phosphotyrosine-binding domain (PTB)"/>
    <property type="match status" value="1"/>
</dbReference>
<reference evidence="3 4" key="1">
    <citation type="journal article" date="2020" name="G3 (Bethesda)">
        <title>Improved Reference Genome for Cyclotella cryptica CCMP332, a Model for Cell Wall Morphogenesis, Salinity Adaptation, and Lipid Production in Diatoms (Bacillariophyta).</title>
        <authorList>
            <person name="Roberts W.R."/>
            <person name="Downey K.M."/>
            <person name="Ruck E.C."/>
            <person name="Traller J.C."/>
            <person name="Alverson A.J."/>
        </authorList>
    </citation>
    <scope>NUCLEOTIDE SEQUENCE [LARGE SCALE GENOMIC DNA]</scope>
    <source>
        <strain evidence="3 4">CCMP332</strain>
    </source>
</reference>
<dbReference type="Pfam" id="PF00638">
    <property type="entry name" value="Ran_BP1"/>
    <property type="match status" value="1"/>
</dbReference>
<organism evidence="3 4">
    <name type="scientific">Cyclotella cryptica</name>
    <dbReference type="NCBI Taxonomy" id="29204"/>
    <lineage>
        <taxon>Eukaryota</taxon>
        <taxon>Sar</taxon>
        <taxon>Stramenopiles</taxon>
        <taxon>Ochrophyta</taxon>
        <taxon>Bacillariophyta</taxon>
        <taxon>Coscinodiscophyceae</taxon>
        <taxon>Thalassiosirophycidae</taxon>
        <taxon>Stephanodiscales</taxon>
        <taxon>Stephanodiscaceae</taxon>
        <taxon>Cyclotella</taxon>
    </lineage>
</organism>
<accession>A0ABD3PEZ3</accession>
<feature type="region of interest" description="Disordered" evidence="1">
    <location>
        <begin position="42"/>
        <end position="103"/>
    </location>
</feature>
<gene>
    <name evidence="3" type="ORF">HJC23_008754</name>
</gene>
<keyword evidence="4" id="KW-1185">Reference proteome</keyword>
<evidence type="ECO:0000313" key="3">
    <source>
        <dbReference type="EMBL" id="KAL3785866.1"/>
    </source>
</evidence>
<dbReference type="InterPro" id="IPR000156">
    <property type="entry name" value="Ran_bind_dom"/>
</dbReference>
<dbReference type="InterPro" id="IPR011993">
    <property type="entry name" value="PH-like_dom_sf"/>
</dbReference>
<comment type="caution">
    <text evidence="3">The sequence shown here is derived from an EMBL/GenBank/DDBJ whole genome shotgun (WGS) entry which is preliminary data.</text>
</comment>
<dbReference type="SUPFAM" id="SSF50729">
    <property type="entry name" value="PH domain-like"/>
    <property type="match status" value="1"/>
</dbReference>
<sequence>MKKDTANSSKHKPSGCQCNCNCHTEASEPNETKDVAHDCERVPTTPKKNASEVDYAFLTPPRSDGSHSHNEASSSKRRRLISFDSNTGEELDRNGTATKLNYESTLPSDVSEVSADECVDDYLYENIRRTTVQRLWQVNYGEDGDRVIRTTGICKLYEFVTWYDVVKNKRLSKEPWTLSAEEKEKVIGKWKCRGSGRVKFIQNLVEGYNCGMIRMEMIHEGTLNTLMCHQLIEEPIMPMNSKKGKSYTWHCVDWAYNTAYDGIRRTFAIRFDDGMEAVRWKSLVEESKVNNRRVRSGLDVPDNEAVDELSDVLQKMSTM</sequence>
<dbReference type="AlphaFoldDB" id="A0ABD3PEZ3"/>
<dbReference type="Proteomes" id="UP001516023">
    <property type="component" value="Unassembled WGS sequence"/>
</dbReference>
<name>A0ABD3PEZ3_9STRA</name>
<feature type="region of interest" description="Disordered" evidence="1">
    <location>
        <begin position="1"/>
        <end position="20"/>
    </location>
</feature>
<evidence type="ECO:0000313" key="4">
    <source>
        <dbReference type="Proteomes" id="UP001516023"/>
    </source>
</evidence>
<proteinExistence type="predicted"/>
<protein>
    <recommendedName>
        <fullName evidence="2">RanBD1 domain-containing protein</fullName>
    </recommendedName>
</protein>
<dbReference type="EMBL" id="JABMIG020000207">
    <property type="protein sequence ID" value="KAL3785866.1"/>
    <property type="molecule type" value="Genomic_DNA"/>
</dbReference>
<dbReference type="PROSITE" id="PS50196">
    <property type="entry name" value="RANBD1"/>
    <property type="match status" value="1"/>
</dbReference>
<feature type="domain" description="RanBD1" evidence="2">
    <location>
        <begin position="176"/>
        <end position="293"/>
    </location>
</feature>
<evidence type="ECO:0000259" key="2">
    <source>
        <dbReference type="PROSITE" id="PS50196"/>
    </source>
</evidence>
<evidence type="ECO:0000256" key="1">
    <source>
        <dbReference type="SAM" id="MobiDB-lite"/>
    </source>
</evidence>